<comment type="caution">
    <text evidence="1">The sequence shown here is derived from an EMBL/GenBank/DDBJ whole genome shotgun (WGS) entry which is preliminary data.</text>
</comment>
<feature type="non-terminal residue" evidence="1">
    <location>
        <position position="42"/>
    </location>
</feature>
<sequence>MGAGASTTVDEDVKSVPATASNIAAAAALPADASNLEDLGAA</sequence>
<accession>A0ABQ6MNM9</accession>
<evidence type="ECO:0000313" key="2">
    <source>
        <dbReference type="Proteomes" id="UP001165060"/>
    </source>
</evidence>
<dbReference type="Proteomes" id="UP001165060">
    <property type="component" value="Unassembled WGS sequence"/>
</dbReference>
<dbReference type="EMBL" id="BRYB01005858">
    <property type="protein sequence ID" value="GMI29862.1"/>
    <property type="molecule type" value="Genomic_DNA"/>
</dbReference>
<keyword evidence="2" id="KW-1185">Reference proteome</keyword>
<gene>
    <name evidence="1" type="ORF">TeGR_g4832</name>
</gene>
<protein>
    <submittedName>
        <fullName evidence="1">Uncharacterized protein</fullName>
    </submittedName>
</protein>
<name>A0ABQ6MNM9_9STRA</name>
<proteinExistence type="predicted"/>
<organism evidence="1 2">
    <name type="scientific">Tetraparma gracilis</name>
    <dbReference type="NCBI Taxonomy" id="2962635"/>
    <lineage>
        <taxon>Eukaryota</taxon>
        <taxon>Sar</taxon>
        <taxon>Stramenopiles</taxon>
        <taxon>Ochrophyta</taxon>
        <taxon>Bolidophyceae</taxon>
        <taxon>Parmales</taxon>
        <taxon>Triparmaceae</taxon>
        <taxon>Tetraparma</taxon>
    </lineage>
</organism>
<reference evidence="1 2" key="1">
    <citation type="journal article" date="2023" name="Commun. Biol.">
        <title>Genome analysis of Parmales, the sister group of diatoms, reveals the evolutionary specialization of diatoms from phago-mixotrophs to photoautotrophs.</title>
        <authorList>
            <person name="Ban H."/>
            <person name="Sato S."/>
            <person name="Yoshikawa S."/>
            <person name="Yamada K."/>
            <person name="Nakamura Y."/>
            <person name="Ichinomiya M."/>
            <person name="Sato N."/>
            <person name="Blanc-Mathieu R."/>
            <person name="Endo H."/>
            <person name="Kuwata A."/>
            <person name="Ogata H."/>
        </authorList>
    </citation>
    <scope>NUCLEOTIDE SEQUENCE [LARGE SCALE GENOMIC DNA]</scope>
</reference>
<evidence type="ECO:0000313" key="1">
    <source>
        <dbReference type="EMBL" id="GMI29862.1"/>
    </source>
</evidence>